<dbReference type="SUPFAM" id="SSF53850">
    <property type="entry name" value="Periplasmic binding protein-like II"/>
    <property type="match status" value="1"/>
</dbReference>
<evidence type="ECO:0000259" key="6">
    <source>
        <dbReference type="SMART" id="SM00062"/>
    </source>
</evidence>
<dbReference type="RefSeq" id="WP_093119126.1">
    <property type="nucleotide sequence ID" value="NZ_FODS01000016.1"/>
</dbReference>
<comment type="subcellular location">
    <subcellularLocation>
        <location evidence="1">Cell envelope</location>
    </subcellularLocation>
</comment>
<keyword evidence="3 5" id="KW-0732">Signal</keyword>
<dbReference type="PANTHER" id="PTHR35936">
    <property type="entry name" value="MEMBRANE-BOUND LYTIC MUREIN TRANSGLYCOSYLASE F"/>
    <property type="match status" value="1"/>
</dbReference>
<dbReference type="Pfam" id="PF00497">
    <property type="entry name" value="SBP_bac_3"/>
    <property type="match status" value="1"/>
</dbReference>
<dbReference type="PROSITE" id="PS01039">
    <property type="entry name" value="SBP_BACTERIAL_3"/>
    <property type="match status" value="1"/>
</dbReference>
<feature type="domain" description="Solute-binding protein family 3/N-terminal" evidence="6">
    <location>
        <begin position="23"/>
        <end position="249"/>
    </location>
</feature>
<evidence type="ECO:0000256" key="4">
    <source>
        <dbReference type="RuleBase" id="RU003744"/>
    </source>
</evidence>
<dbReference type="InterPro" id="IPR001638">
    <property type="entry name" value="Solute-binding_3/MltF_N"/>
</dbReference>
<reference evidence="7 8" key="1">
    <citation type="submission" date="2016-10" db="EMBL/GenBank/DDBJ databases">
        <authorList>
            <person name="de Groot N.N."/>
        </authorList>
    </citation>
    <scope>NUCLEOTIDE SEQUENCE [LARGE SCALE GENOMIC DNA]</scope>
    <source>
        <strain evidence="7 8">DSM 27842</strain>
    </source>
</reference>
<dbReference type="OrthoDB" id="9807134at2"/>
<evidence type="ECO:0000256" key="5">
    <source>
        <dbReference type="SAM" id="SignalP"/>
    </source>
</evidence>
<feature type="chain" id="PRO_5011542660" evidence="5">
    <location>
        <begin position="22"/>
        <end position="253"/>
    </location>
</feature>
<evidence type="ECO:0000313" key="7">
    <source>
        <dbReference type="EMBL" id="SEO91574.1"/>
    </source>
</evidence>
<sequence length="253" mass="27848">MKLKILAAAALASVLGQAAQADPIRIATEGAYPPFNYVDESGELKGFDVDIAKALCEEMDAECEIISQAWDGMIPGLRAGKYDAIVASMSITEKRKNAVNFTRPYYQAGAILVGPEGSDIALDPEKLNGKTIGVQRATTYANLMREKYPEAEIKLYDTVENHNLDLKSERLDGVVAQRVFMHNWLEEEGNDGFEFKGDPVLDEDYIGEGAGIAVDKSNPELLERLDTALAAILENGTYDELNSKYFPFSIRKD</sequence>
<dbReference type="Gene3D" id="3.40.190.10">
    <property type="entry name" value="Periplasmic binding protein-like II"/>
    <property type="match status" value="2"/>
</dbReference>
<dbReference type="PANTHER" id="PTHR35936:SF17">
    <property type="entry name" value="ARGININE-BINDING EXTRACELLULAR PROTEIN ARTP"/>
    <property type="match status" value="1"/>
</dbReference>
<dbReference type="STRING" id="569882.SAMN04490248_1165"/>
<protein>
    <submittedName>
        <fullName evidence="7">Amino acid ABC transporter substrate-binding protein, PAAT family</fullName>
    </submittedName>
</protein>
<accession>A0A1H8TLU4</accession>
<dbReference type="EMBL" id="FODS01000016">
    <property type="protein sequence ID" value="SEO91574.1"/>
    <property type="molecule type" value="Genomic_DNA"/>
</dbReference>
<evidence type="ECO:0000256" key="3">
    <source>
        <dbReference type="ARBA" id="ARBA00022729"/>
    </source>
</evidence>
<dbReference type="AlphaFoldDB" id="A0A1H8TLU4"/>
<evidence type="ECO:0000256" key="2">
    <source>
        <dbReference type="ARBA" id="ARBA00010333"/>
    </source>
</evidence>
<proteinExistence type="inferred from homology"/>
<comment type="similarity">
    <text evidence="2 4">Belongs to the bacterial solute-binding protein 3 family.</text>
</comment>
<evidence type="ECO:0000256" key="1">
    <source>
        <dbReference type="ARBA" id="ARBA00004196"/>
    </source>
</evidence>
<keyword evidence="8" id="KW-1185">Reference proteome</keyword>
<feature type="signal peptide" evidence="5">
    <location>
        <begin position="1"/>
        <end position="21"/>
    </location>
</feature>
<name>A0A1H8TLU4_9RHOB</name>
<dbReference type="SMART" id="SM00062">
    <property type="entry name" value="PBPb"/>
    <property type="match status" value="1"/>
</dbReference>
<dbReference type="GO" id="GO:0030313">
    <property type="term" value="C:cell envelope"/>
    <property type="evidence" value="ECO:0007669"/>
    <property type="project" value="UniProtKB-SubCell"/>
</dbReference>
<organism evidence="7 8">
    <name type="scientific">Salinihabitans flavidus</name>
    <dbReference type="NCBI Taxonomy" id="569882"/>
    <lineage>
        <taxon>Bacteria</taxon>
        <taxon>Pseudomonadati</taxon>
        <taxon>Pseudomonadota</taxon>
        <taxon>Alphaproteobacteria</taxon>
        <taxon>Rhodobacterales</taxon>
        <taxon>Roseobacteraceae</taxon>
        <taxon>Salinihabitans</taxon>
    </lineage>
</organism>
<dbReference type="InterPro" id="IPR018313">
    <property type="entry name" value="SBP_3_CS"/>
</dbReference>
<dbReference type="Proteomes" id="UP000198893">
    <property type="component" value="Unassembled WGS sequence"/>
</dbReference>
<evidence type="ECO:0000313" key="8">
    <source>
        <dbReference type="Proteomes" id="UP000198893"/>
    </source>
</evidence>
<gene>
    <name evidence="7" type="ORF">SAMN04490248_1165</name>
</gene>